<evidence type="ECO:0000313" key="3">
    <source>
        <dbReference type="Proteomes" id="UP000216311"/>
    </source>
</evidence>
<accession>A0A255H9H8</accession>
<dbReference type="PANTHER" id="PTHR30336">
    <property type="entry name" value="INNER MEMBRANE PROTEIN, PROBABLE PERMEASE"/>
    <property type="match status" value="1"/>
</dbReference>
<proteinExistence type="predicted"/>
<dbReference type="PANTHER" id="PTHR30336:SF20">
    <property type="entry name" value="DUF218 DOMAIN-CONTAINING PROTEIN"/>
    <property type="match status" value="1"/>
</dbReference>
<dbReference type="GO" id="GO:0005886">
    <property type="term" value="C:plasma membrane"/>
    <property type="evidence" value="ECO:0007669"/>
    <property type="project" value="TreeGrafter"/>
</dbReference>
<name>A0A255H9H8_9ACTN</name>
<reference evidence="2 3" key="1">
    <citation type="submission" date="2017-07" db="EMBL/GenBank/DDBJ databases">
        <title>Draft whole genome sequences of clinical Proprionibacteriaceae strains.</title>
        <authorList>
            <person name="Bernier A.-M."/>
            <person name="Bernard K."/>
            <person name="Domingo M.-C."/>
        </authorList>
    </citation>
    <scope>NUCLEOTIDE SEQUENCE [LARGE SCALE GENOMIC DNA]</scope>
    <source>
        <strain evidence="2 3">NML 130396</strain>
    </source>
</reference>
<sequence length="168" mass="18503">MPAVSRKPVDALVVLGNALHGGRVMPVLERRLEASVARLRDEQRRGNEPVLVLSGGRARPGRPSEAAAMRDWLLEHGLEWERTVLEDRSVNTWQNLQFSRPLIAGSAHVLIISSDYHLPRVRLMLRLLGWRAATAAAPTPRATLVPALLRELVAFPALLLPGQRTPGA</sequence>
<organism evidence="2 3">
    <name type="scientific">Enemella dayhoffiae</name>
    <dbReference type="NCBI Taxonomy" id="2016507"/>
    <lineage>
        <taxon>Bacteria</taxon>
        <taxon>Bacillati</taxon>
        <taxon>Actinomycetota</taxon>
        <taxon>Actinomycetes</taxon>
        <taxon>Propionibacteriales</taxon>
        <taxon>Propionibacteriaceae</taxon>
        <taxon>Enemella</taxon>
    </lineage>
</organism>
<gene>
    <name evidence="2" type="ORF">CGZ93_04150</name>
</gene>
<dbReference type="CDD" id="cd06259">
    <property type="entry name" value="YdcF-like"/>
    <property type="match status" value="1"/>
</dbReference>
<dbReference type="OrthoDB" id="9782395at2"/>
<dbReference type="EMBL" id="NMVQ01000004">
    <property type="protein sequence ID" value="OYO24301.1"/>
    <property type="molecule type" value="Genomic_DNA"/>
</dbReference>
<protein>
    <recommendedName>
        <fullName evidence="1">DUF218 domain-containing protein</fullName>
    </recommendedName>
</protein>
<dbReference type="InterPro" id="IPR014729">
    <property type="entry name" value="Rossmann-like_a/b/a_fold"/>
</dbReference>
<evidence type="ECO:0000259" key="1">
    <source>
        <dbReference type="Pfam" id="PF02698"/>
    </source>
</evidence>
<keyword evidence="3" id="KW-1185">Reference proteome</keyword>
<comment type="caution">
    <text evidence="2">The sequence shown here is derived from an EMBL/GenBank/DDBJ whole genome shotgun (WGS) entry which is preliminary data.</text>
</comment>
<feature type="domain" description="DUF218" evidence="1">
    <location>
        <begin position="10"/>
        <end position="151"/>
    </location>
</feature>
<dbReference type="InterPro" id="IPR051599">
    <property type="entry name" value="Cell_Envelope_Assoc"/>
</dbReference>
<dbReference type="RefSeq" id="WP_094362890.1">
    <property type="nucleotide sequence ID" value="NZ_NMVQ01000004.1"/>
</dbReference>
<dbReference type="AlphaFoldDB" id="A0A255H9H8"/>
<evidence type="ECO:0000313" key="2">
    <source>
        <dbReference type="EMBL" id="OYO24301.1"/>
    </source>
</evidence>
<dbReference type="Pfam" id="PF02698">
    <property type="entry name" value="DUF218"/>
    <property type="match status" value="1"/>
</dbReference>
<dbReference type="InterPro" id="IPR003848">
    <property type="entry name" value="DUF218"/>
</dbReference>
<dbReference type="Gene3D" id="3.40.50.620">
    <property type="entry name" value="HUPs"/>
    <property type="match status" value="1"/>
</dbReference>
<dbReference type="Proteomes" id="UP000216311">
    <property type="component" value="Unassembled WGS sequence"/>
</dbReference>